<dbReference type="EMBL" id="FNYR01000018">
    <property type="protein sequence ID" value="SEJ05371.1"/>
    <property type="molecule type" value="Genomic_DNA"/>
</dbReference>
<proteinExistence type="predicted"/>
<protein>
    <recommendedName>
        <fullName evidence="1">DUF234 domain-containing protein</fullName>
    </recommendedName>
</protein>
<dbReference type="InterPro" id="IPR011335">
    <property type="entry name" value="Restrct_endonuc-II-like"/>
</dbReference>
<organism evidence="2 3">
    <name type="scientific">Halohasta litchfieldiae</name>
    <dbReference type="NCBI Taxonomy" id="1073996"/>
    <lineage>
        <taxon>Archaea</taxon>
        <taxon>Methanobacteriati</taxon>
        <taxon>Methanobacteriota</taxon>
        <taxon>Stenosarchaea group</taxon>
        <taxon>Halobacteria</taxon>
        <taxon>Halobacteriales</taxon>
        <taxon>Haloferacaceae</taxon>
        <taxon>Halohasta</taxon>
    </lineage>
</organism>
<dbReference type="AlphaFoldDB" id="A0A1H6VL71"/>
<feature type="domain" description="DUF234" evidence="1">
    <location>
        <begin position="2"/>
        <end position="56"/>
    </location>
</feature>
<name>A0A1H6VL71_9EURY</name>
<dbReference type="Proteomes" id="UP000198888">
    <property type="component" value="Unassembled WGS sequence"/>
</dbReference>
<reference evidence="2 3" key="1">
    <citation type="submission" date="2016-10" db="EMBL/GenBank/DDBJ databases">
        <authorList>
            <person name="de Groot N.N."/>
        </authorList>
    </citation>
    <scope>NUCLEOTIDE SEQUENCE [LARGE SCALE GENOMIC DNA]</scope>
    <source>
        <strain evidence="2 3">DSM 22187</strain>
    </source>
</reference>
<accession>A0A1H6VL71</accession>
<evidence type="ECO:0000313" key="2">
    <source>
        <dbReference type="EMBL" id="SEJ05371.1"/>
    </source>
</evidence>
<evidence type="ECO:0000313" key="3">
    <source>
        <dbReference type="Proteomes" id="UP000198888"/>
    </source>
</evidence>
<dbReference type="InterPro" id="IPR004256">
    <property type="entry name" value="DUF234"/>
</dbReference>
<dbReference type="SUPFAM" id="SSF52980">
    <property type="entry name" value="Restriction endonuclease-like"/>
    <property type="match status" value="1"/>
</dbReference>
<sequence length="125" mass="14338">MRETFELLCHEVLPTLYPEYRLTQLPAQWWYKHHEIDVVATTDQSTLIVGEAKFTNSPLGYDVLAKLENTTDHIDWKTNTGGTPEYEYALFSHSRFKNSVEEAATERDNLQFVALGEIVSVLESS</sequence>
<dbReference type="Pfam" id="PF03008">
    <property type="entry name" value="DUF234"/>
    <property type="match status" value="1"/>
</dbReference>
<gene>
    <name evidence="2" type="ORF">SAMN05444271_11830</name>
</gene>
<keyword evidence="3" id="KW-1185">Reference proteome</keyword>
<evidence type="ECO:0000259" key="1">
    <source>
        <dbReference type="Pfam" id="PF03008"/>
    </source>
</evidence>